<name>A0A9R0EQL0_SPOFR</name>
<feature type="compositionally biased region" description="Basic residues" evidence="1">
    <location>
        <begin position="191"/>
        <end position="208"/>
    </location>
</feature>
<dbReference type="OrthoDB" id="7369590at2759"/>
<dbReference type="Proteomes" id="UP000829999">
    <property type="component" value="Chromosome 17"/>
</dbReference>
<protein>
    <submittedName>
        <fullName evidence="4">Uncharacterized protein LOC118276962</fullName>
    </submittedName>
</protein>
<feature type="chain" id="PRO_5040183507" evidence="2">
    <location>
        <begin position="23"/>
        <end position="241"/>
    </location>
</feature>
<gene>
    <name evidence="4" type="primary">LOC118276962</name>
</gene>
<feature type="region of interest" description="Disordered" evidence="1">
    <location>
        <begin position="187"/>
        <end position="241"/>
    </location>
</feature>
<keyword evidence="3" id="KW-1185">Reference proteome</keyword>
<sequence>MWLGARSFQIILIVSIINGLHSKHSIPRSPYDVISELMETVSSNPLIVYLNPTDLPDNFYDEQEQQNPPAQSIEDDHFNVDHKAAKVQSTNSLFNALLGNVHNYLRDVDSNPLEIQKEKELMITNALRSRCEAIVKCEEKCQKVENKNKSCSDSDPNSCNESSLATTPKPYCPKSCKAVFDHLINCPPPANKKKKKEQKKNIEKKKKGCATGKTLPPSWKQAHMKDGIHNNSKKSGATKHA</sequence>
<evidence type="ECO:0000256" key="1">
    <source>
        <dbReference type="SAM" id="MobiDB-lite"/>
    </source>
</evidence>
<keyword evidence="2" id="KW-0732">Signal</keyword>
<evidence type="ECO:0000313" key="4">
    <source>
        <dbReference type="RefSeq" id="XP_035451494.2"/>
    </source>
</evidence>
<feature type="signal peptide" evidence="2">
    <location>
        <begin position="1"/>
        <end position="22"/>
    </location>
</feature>
<reference evidence="4" key="1">
    <citation type="submission" date="2025-08" db="UniProtKB">
        <authorList>
            <consortium name="RefSeq"/>
        </authorList>
    </citation>
    <scope>IDENTIFICATION</scope>
    <source>
        <tissue evidence="4">Whole larval tissue</tissue>
    </source>
</reference>
<dbReference type="AlphaFoldDB" id="A0A9R0EQL0"/>
<organism evidence="3 4">
    <name type="scientific">Spodoptera frugiperda</name>
    <name type="common">Fall armyworm</name>
    <dbReference type="NCBI Taxonomy" id="7108"/>
    <lineage>
        <taxon>Eukaryota</taxon>
        <taxon>Metazoa</taxon>
        <taxon>Ecdysozoa</taxon>
        <taxon>Arthropoda</taxon>
        <taxon>Hexapoda</taxon>
        <taxon>Insecta</taxon>
        <taxon>Pterygota</taxon>
        <taxon>Neoptera</taxon>
        <taxon>Endopterygota</taxon>
        <taxon>Lepidoptera</taxon>
        <taxon>Glossata</taxon>
        <taxon>Ditrysia</taxon>
        <taxon>Noctuoidea</taxon>
        <taxon>Noctuidae</taxon>
        <taxon>Amphipyrinae</taxon>
        <taxon>Spodoptera</taxon>
    </lineage>
</organism>
<dbReference type="RefSeq" id="XP_035451494.2">
    <property type="nucleotide sequence ID" value="XM_035595601.2"/>
</dbReference>
<feature type="region of interest" description="Disordered" evidence="1">
    <location>
        <begin position="147"/>
        <end position="166"/>
    </location>
</feature>
<accession>A0A9R0EQL0</accession>
<evidence type="ECO:0000256" key="2">
    <source>
        <dbReference type="SAM" id="SignalP"/>
    </source>
</evidence>
<feature type="compositionally biased region" description="Polar residues" evidence="1">
    <location>
        <begin position="153"/>
        <end position="166"/>
    </location>
</feature>
<proteinExistence type="predicted"/>
<dbReference type="GeneID" id="118276962"/>
<evidence type="ECO:0000313" key="3">
    <source>
        <dbReference type="Proteomes" id="UP000829999"/>
    </source>
</evidence>